<name>A0A8J3JLW3_9ACTN</name>
<comment type="caution">
    <text evidence="15">The sequence shown here is derived from an EMBL/GenBank/DDBJ whole genome shotgun (WGS) entry which is preliminary data.</text>
</comment>
<evidence type="ECO:0000313" key="16">
    <source>
        <dbReference type="Proteomes" id="UP000601223"/>
    </source>
</evidence>
<comment type="subcellular location">
    <subcellularLocation>
        <location evidence="2">Cell membrane</location>
        <topology evidence="2">Multi-pass membrane protein</topology>
    </subcellularLocation>
</comment>
<dbReference type="InterPro" id="IPR036890">
    <property type="entry name" value="HATPase_C_sf"/>
</dbReference>
<reference evidence="15 16" key="1">
    <citation type="submission" date="2021-01" db="EMBL/GenBank/DDBJ databases">
        <title>Whole genome shotgun sequence of Catellatospora bangladeshensis NBRC 107357.</title>
        <authorList>
            <person name="Komaki H."/>
            <person name="Tamura T."/>
        </authorList>
    </citation>
    <scope>NUCLEOTIDE SEQUENCE [LARGE SCALE GENOMIC DNA]</scope>
    <source>
        <strain evidence="15 16">NBRC 107357</strain>
    </source>
</reference>
<keyword evidence="6" id="KW-0808">Transferase</keyword>
<evidence type="ECO:0000256" key="6">
    <source>
        <dbReference type="ARBA" id="ARBA00022679"/>
    </source>
</evidence>
<gene>
    <name evidence="15" type="ORF">Cba03nite_44050</name>
</gene>
<keyword evidence="13" id="KW-0472">Membrane</keyword>
<dbReference type="GO" id="GO:0000155">
    <property type="term" value="F:phosphorelay sensor kinase activity"/>
    <property type="evidence" value="ECO:0007669"/>
    <property type="project" value="InterPro"/>
</dbReference>
<keyword evidence="5" id="KW-0597">Phosphoprotein</keyword>
<keyword evidence="12" id="KW-0902">Two-component regulatory system</keyword>
<organism evidence="15 16">
    <name type="scientific">Catellatospora bangladeshensis</name>
    <dbReference type="NCBI Taxonomy" id="310355"/>
    <lineage>
        <taxon>Bacteria</taxon>
        <taxon>Bacillati</taxon>
        <taxon>Actinomycetota</taxon>
        <taxon>Actinomycetes</taxon>
        <taxon>Micromonosporales</taxon>
        <taxon>Micromonosporaceae</taxon>
        <taxon>Catellatospora</taxon>
    </lineage>
</organism>
<dbReference type="SUPFAM" id="SSF103190">
    <property type="entry name" value="Sensory domain-like"/>
    <property type="match status" value="1"/>
</dbReference>
<dbReference type="Gene3D" id="3.30.450.20">
    <property type="entry name" value="PAS domain"/>
    <property type="match status" value="2"/>
</dbReference>
<dbReference type="EMBL" id="BONF01000026">
    <property type="protein sequence ID" value="GIF83056.1"/>
    <property type="molecule type" value="Genomic_DNA"/>
</dbReference>
<keyword evidence="9" id="KW-0418">Kinase</keyword>
<evidence type="ECO:0000256" key="2">
    <source>
        <dbReference type="ARBA" id="ARBA00004651"/>
    </source>
</evidence>
<keyword evidence="10" id="KW-0067">ATP-binding</keyword>
<dbReference type="InterPro" id="IPR029151">
    <property type="entry name" value="Sensor-like_sf"/>
</dbReference>
<dbReference type="SUPFAM" id="SSF55874">
    <property type="entry name" value="ATPase domain of HSP90 chaperone/DNA topoisomerase II/histidine kinase"/>
    <property type="match status" value="1"/>
</dbReference>
<dbReference type="Gene3D" id="1.10.287.130">
    <property type="match status" value="1"/>
</dbReference>
<evidence type="ECO:0000256" key="11">
    <source>
        <dbReference type="ARBA" id="ARBA00022989"/>
    </source>
</evidence>
<protein>
    <recommendedName>
        <fullName evidence="3">histidine kinase</fullName>
        <ecNumber evidence="3">2.7.13.3</ecNumber>
    </recommendedName>
</protein>
<dbReference type="PANTHER" id="PTHR44936:SF9">
    <property type="entry name" value="SENSOR PROTEIN CREC"/>
    <property type="match status" value="1"/>
</dbReference>
<evidence type="ECO:0000256" key="1">
    <source>
        <dbReference type="ARBA" id="ARBA00000085"/>
    </source>
</evidence>
<dbReference type="AlphaFoldDB" id="A0A8J3JLW3"/>
<sequence>MRRQFSLARQLLLFQLGIVLLAVGAVAAVSMAEAQAAFESDEGTKLRSIAESLAWNDTIRQGMGPDVWYDSLAAAAETARGANGVSFVVLTDGQGRLLTGPDAGRLADLGGSDGLTGKGWHGEVLTPARVLEAHAPVIDPADGRILGLVVAGQTYPSWPQLLAEATPDLLTYLLLGSALGVGGSLLLARRVKRQTLGLEPRQIAGLVEHREAMLHGLKEGLLGLDTAGRVTLANDEAARLLDLPDDVTGKPLHGLGVPGDLVQLLTGDGGEPDHVVLFQSRVLVLNRMPVLVQGRTVGSVTTLRDRTELTSLERELDLSRHATDTLRAQAHEFTNRLHTISGLIQLGQYDDAVNFIIRAGQAQEDLSHRVQSRIADPALAALLIAKASAAAEQRVELALDDASALSALPDGQLVADLVTVIGNLIDNGIDAAPAGGWVRVLIRQDDHEVEVRVHDSGSGVAHELAQAVFTRGYTTKDGERPRGIGLALISQICAARGGSVTVDGAAFAARLPRRREPA</sequence>
<dbReference type="GO" id="GO:0005886">
    <property type="term" value="C:plasma membrane"/>
    <property type="evidence" value="ECO:0007669"/>
    <property type="project" value="UniProtKB-SubCell"/>
</dbReference>
<keyword evidence="11" id="KW-1133">Transmembrane helix</keyword>
<evidence type="ECO:0000256" key="5">
    <source>
        <dbReference type="ARBA" id="ARBA00022553"/>
    </source>
</evidence>
<dbReference type="Gene3D" id="3.30.565.10">
    <property type="entry name" value="Histidine kinase-like ATPase, C-terminal domain"/>
    <property type="match status" value="1"/>
</dbReference>
<dbReference type="CDD" id="cd00130">
    <property type="entry name" value="PAS"/>
    <property type="match status" value="1"/>
</dbReference>
<dbReference type="InterPro" id="IPR003594">
    <property type="entry name" value="HATPase_dom"/>
</dbReference>
<comment type="catalytic activity">
    <reaction evidence="1">
        <text>ATP + protein L-histidine = ADP + protein N-phospho-L-histidine.</text>
        <dbReference type="EC" id="2.7.13.3"/>
    </reaction>
</comment>
<evidence type="ECO:0000256" key="7">
    <source>
        <dbReference type="ARBA" id="ARBA00022692"/>
    </source>
</evidence>
<keyword evidence="7" id="KW-0812">Transmembrane</keyword>
<dbReference type="Pfam" id="PF14689">
    <property type="entry name" value="SPOB_a"/>
    <property type="match status" value="1"/>
</dbReference>
<keyword evidence="8" id="KW-0547">Nucleotide-binding</keyword>
<accession>A0A8J3JLW3</accession>
<evidence type="ECO:0000256" key="12">
    <source>
        <dbReference type="ARBA" id="ARBA00023012"/>
    </source>
</evidence>
<proteinExistence type="predicted"/>
<evidence type="ECO:0000256" key="8">
    <source>
        <dbReference type="ARBA" id="ARBA00022741"/>
    </source>
</evidence>
<dbReference type="SUPFAM" id="SSF55890">
    <property type="entry name" value="Sporulation response regulatory protein Spo0B"/>
    <property type="match status" value="1"/>
</dbReference>
<dbReference type="PANTHER" id="PTHR44936">
    <property type="entry name" value="SENSOR PROTEIN CREC"/>
    <property type="match status" value="1"/>
</dbReference>
<dbReference type="GO" id="GO:0005524">
    <property type="term" value="F:ATP binding"/>
    <property type="evidence" value="ECO:0007669"/>
    <property type="project" value="UniProtKB-KW"/>
</dbReference>
<dbReference type="InterPro" id="IPR039506">
    <property type="entry name" value="SPOB_a"/>
</dbReference>
<dbReference type="RefSeq" id="WP_203749271.1">
    <property type="nucleotide sequence ID" value="NZ_BONF01000026.1"/>
</dbReference>
<keyword evidence="16" id="KW-1185">Reference proteome</keyword>
<dbReference type="Pfam" id="PF00989">
    <property type="entry name" value="PAS"/>
    <property type="match status" value="1"/>
</dbReference>
<feature type="domain" description="Histidine kinase" evidence="14">
    <location>
        <begin position="417"/>
        <end position="515"/>
    </location>
</feature>
<evidence type="ECO:0000256" key="3">
    <source>
        <dbReference type="ARBA" id="ARBA00012438"/>
    </source>
</evidence>
<dbReference type="InterPro" id="IPR050980">
    <property type="entry name" value="2C_sensor_his_kinase"/>
</dbReference>
<dbReference type="Proteomes" id="UP000601223">
    <property type="component" value="Unassembled WGS sequence"/>
</dbReference>
<dbReference type="PROSITE" id="PS50109">
    <property type="entry name" value="HIS_KIN"/>
    <property type="match status" value="1"/>
</dbReference>
<dbReference type="GO" id="GO:0006355">
    <property type="term" value="P:regulation of DNA-templated transcription"/>
    <property type="evidence" value="ECO:0007669"/>
    <property type="project" value="InterPro"/>
</dbReference>
<dbReference type="InterPro" id="IPR013767">
    <property type="entry name" value="PAS_fold"/>
</dbReference>
<dbReference type="InterPro" id="IPR005467">
    <property type="entry name" value="His_kinase_dom"/>
</dbReference>
<evidence type="ECO:0000313" key="15">
    <source>
        <dbReference type="EMBL" id="GIF83056.1"/>
    </source>
</evidence>
<dbReference type="InterPro" id="IPR000014">
    <property type="entry name" value="PAS"/>
</dbReference>
<dbReference type="SMART" id="SM00387">
    <property type="entry name" value="HATPase_c"/>
    <property type="match status" value="1"/>
</dbReference>
<dbReference type="Pfam" id="PF02518">
    <property type="entry name" value="HATPase_c"/>
    <property type="match status" value="1"/>
</dbReference>
<keyword evidence="4" id="KW-1003">Cell membrane</keyword>
<evidence type="ECO:0000256" key="13">
    <source>
        <dbReference type="ARBA" id="ARBA00023136"/>
    </source>
</evidence>
<evidence type="ECO:0000256" key="9">
    <source>
        <dbReference type="ARBA" id="ARBA00022777"/>
    </source>
</evidence>
<dbReference type="InterPro" id="IPR016120">
    <property type="entry name" value="Sig_transdc_His_kin_SpoOB"/>
</dbReference>
<evidence type="ECO:0000259" key="14">
    <source>
        <dbReference type="PROSITE" id="PS50109"/>
    </source>
</evidence>
<evidence type="ECO:0000256" key="10">
    <source>
        <dbReference type="ARBA" id="ARBA00022840"/>
    </source>
</evidence>
<dbReference type="EC" id="2.7.13.3" evidence="3"/>
<evidence type="ECO:0000256" key="4">
    <source>
        <dbReference type="ARBA" id="ARBA00022475"/>
    </source>
</evidence>
<dbReference type="Pfam" id="PF17203">
    <property type="entry name" value="sCache_3_2"/>
    <property type="match status" value="1"/>
</dbReference>
<dbReference type="InterPro" id="IPR033463">
    <property type="entry name" value="sCache_3"/>
</dbReference>
<dbReference type="SMART" id="SM00091">
    <property type="entry name" value="PAS"/>
    <property type="match status" value="1"/>
</dbReference>